<evidence type="ECO:0000256" key="1">
    <source>
        <dbReference type="ARBA" id="ARBA00004141"/>
    </source>
</evidence>
<protein>
    <submittedName>
        <fullName evidence="8">Adiponectin receptor protein 2</fullName>
    </submittedName>
</protein>
<dbReference type="GO" id="GO:0046872">
    <property type="term" value="F:metal ion binding"/>
    <property type="evidence" value="ECO:0007669"/>
    <property type="project" value="UniProtKB-KW"/>
</dbReference>
<feature type="transmembrane region" description="Helical" evidence="7">
    <location>
        <begin position="283"/>
        <end position="303"/>
    </location>
</feature>
<dbReference type="InterPro" id="IPR004254">
    <property type="entry name" value="AdipoR/HlyIII-related"/>
</dbReference>
<keyword evidence="6" id="KW-0479">Metal-binding</keyword>
<reference evidence="9" key="1">
    <citation type="submission" date="2017-01" db="EMBL/GenBank/DDBJ databases">
        <authorList>
            <person name="Wang Y."/>
            <person name="White M."/>
            <person name="Kvist S."/>
            <person name="Moncalvo J.-M."/>
        </authorList>
    </citation>
    <scope>NUCLEOTIDE SEQUENCE [LARGE SCALE GENOMIC DNA]</scope>
    <source>
        <strain evidence="9">ID-206-W2</strain>
    </source>
</reference>
<dbReference type="Pfam" id="PF03006">
    <property type="entry name" value="HlyIII"/>
    <property type="match status" value="2"/>
</dbReference>
<feature type="transmembrane region" description="Helical" evidence="7">
    <location>
        <begin position="246"/>
        <end position="271"/>
    </location>
</feature>
<evidence type="ECO:0000256" key="5">
    <source>
        <dbReference type="ARBA" id="ARBA00023136"/>
    </source>
</evidence>
<dbReference type="GO" id="GO:0016020">
    <property type="term" value="C:membrane"/>
    <property type="evidence" value="ECO:0007669"/>
    <property type="project" value="UniProtKB-SubCell"/>
</dbReference>
<dbReference type="OrthoDB" id="5585746at2759"/>
<accession>A0A1R1YT54</accession>
<feature type="binding site" evidence="6">
    <location>
        <position position="303"/>
    </location>
    <ligand>
        <name>Zn(2+)</name>
        <dbReference type="ChEBI" id="CHEBI:29105"/>
    </ligand>
</feature>
<name>A0A1R1YT54_9FUNG</name>
<evidence type="ECO:0000313" key="9">
    <source>
        <dbReference type="Proteomes" id="UP000187429"/>
    </source>
</evidence>
<keyword evidence="6" id="KW-0862">Zinc</keyword>
<keyword evidence="5 7" id="KW-0472">Membrane</keyword>
<organism evidence="8 9">
    <name type="scientific">Smittium culicis</name>
    <dbReference type="NCBI Taxonomy" id="133412"/>
    <lineage>
        <taxon>Eukaryota</taxon>
        <taxon>Fungi</taxon>
        <taxon>Fungi incertae sedis</taxon>
        <taxon>Zoopagomycota</taxon>
        <taxon>Kickxellomycotina</taxon>
        <taxon>Harpellomycetes</taxon>
        <taxon>Harpellales</taxon>
        <taxon>Legeriomycetaceae</taxon>
        <taxon>Smittium</taxon>
    </lineage>
</organism>
<dbReference type="Proteomes" id="UP000187429">
    <property type="component" value="Unassembled WGS sequence"/>
</dbReference>
<evidence type="ECO:0000313" key="8">
    <source>
        <dbReference type="EMBL" id="OMJ30057.1"/>
    </source>
</evidence>
<comment type="caution">
    <text evidence="8">The sequence shown here is derived from an EMBL/GenBank/DDBJ whole genome shotgun (WGS) entry which is preliminary data.</text>
</comment>
<dbReference type="GO" id="GO:0038023">
    <property type="term" value="F:signaling receptor activity"/>
    <property type="evidence" value="ECO:0007669"/>
    <property type="project" value="TreeGrafter"/>
</dbReference>
<evidence type="ECO:0000256" key="3">
    <source>
        <dbReference type="ARBA" id="ARBA00022692"/>
    </source>
</evidence>
<dbReference type="AlphaFoldDB" id="A0A1R1YT54"/>
<sequence>MNKFPLSRLNSNLTIFSDSVSETVTFTRPISASRASINSLPLDPPSRPWCDYPNRVFTLLKKKQLEIRNILPPLPPISFSLQNVSFSIPTPFSKNPTKLPEAPQIHTQNTNDPSNQVFHNIPSESILNSEIQIINSFENGSNIENTIDFPNSNIINHAGNNNNPPSLIKEHDTLSISSNTTNVSSEKLSEKNTLEPTSQKFSTVNYTQVPDWAVEPFIFSGYRPIIPSYKSCLNSIFKIHNETGNIWSHLLGALFIVSMFFVTSFYTIPRLEKFGNVDFGSRIFIYVYLTSALFCLLASSLFHTFICHSDQYHVANLVFSLNYYYGMAFMYLSGTAIYALRVPERWCAGKLDLLGHSHQIFHVFVVIAIIFHYIGIVNALKYLLITSDSN</sequence>
<evidence type="ECO:0000256" key="6">
    <source>
        <dbReference type="PIRSR" id="PIRSR604254-1"/>
    </source>
</evidence>
<dbReference type="PANTHER" id="PTHR20855:SF52">
    <property type="entry name" value="ADIPONECTIN RECEPTOR PROTEIN"/>
    <property type="match status" value="1"/>
</dbReference>
<comment type="subcellular location">
    <subcellularLocation>
        <location evidence="1">Membrane</location>
        <topology evidence="1">Multi-pass membrane protein</topology>
    </subcellularLocation>
</comment>
<comment type="similarity">
    <text evidence="2">Belongs to the ADIPOR family.</text>
</comment>
<evidence type="ECO:0000256" key="2">
    <source>
        <dbReference type="ARBA" id="ARBA00007018"/>
    </source>
</evidence>
<keyword evidence="4 7" id="KW-1133">Transmembrane helix</keyword>
<feature type="transmembrane region" description="Helical" evidence="7">
    <location>
        <begin position="323"/>
        <end position="340"/>
    </location>
</feature>
<keyword evidence="3 7" id="KW-0812">Transmembrane</keyword>
<evidence type="ECO:0000256" key="7">
    <source>
        <dbReference type="SAM" id="Phobius"/>
    </source>
</evidence>
<keyword evidence="8" id="KW-0675">Receptor</keyword>
<feature type="transmembrane region" description="Helical" evidence="7">
    <location>
        <begin position="360"/>
        <end position="384"/>
    </location>
</feature>
<dbReference type="EMBL" id="LSSM01000091">
    <property type="protein sequence ID" value="OMJ30057.1"/>
    <property type="molecule type" value="Genomic_DNA"/>
</dbReference>
<keyword evidence="9" id="KW-1185">Reference proteome</keyword>
<gene>
    <name evidence="8" type="ORF">AYI69_g411</name>
</gene>
<dbReference type="PANTHER" id="PTHR20855">
    <property type="entry name" value="ADIPOR/PROGESTIN RECEPTOR-RELATED"/>
    <property type="match status" value="1"/>
</dbReference>
<proteinExistence type="inferred from homology"/>
<evidence type="ECO:0000256" key="4">
    <source>
        <dbReference type="ARBA" id="ARBA00022989"/>
    </source>
</evidence>